<evidence type="ECO:0000313" key="2">
    <source>
        <dbReference type="EMBL" id="EAT32815.1"/>
    </source>
</evidence>
<dbReference type="EMBL" id="CH478538">
    <property type="protein sequence ID" value="EAT32815.1"/>
    <property type="molecule type" value="Genomic_DNA"/>
</dbReference>
<reference evidence="2" key="1">
    <citation type="submission" date="2005-10" db="EMBL/GenBank/DDBJ databases">
        <authorList>
            <person name="Loftus B.J."/>
            <person name="Nene V.M."/>
            <person name="Hannick L.I."/>
            <person name="Bidwell S."/>
            <person name="Haas B."/>
            <person name="Amedeo P."/>
            <person name="Orvis J."/>
            <person name="Wortman J.R."/>
            <person name="White O.R."/>
            <person name="Salzberg S."/>
            <person name="Shumway M."/>
            <person name="Koo H."/>
            <person name="Zhao Y."/>
            <person name="Holmes M."/>
            <person name="Miller J."/>
            <person name="Schatz M."/>
            <person name="Pop M."/>
            <person name="Pai G."/>
            <person name="Utterback T."/>
            <person name="Rogers Y.-H."/>
            <person name="Kravitz S."/>
            <person name="Fraser C.M."/>
        </authorList>
    </citation>
    <scope>NUCLEOTIDE SEQUENCE</scope>
    <source>
        <strain evidence="2">Liverpool</strain>
    </source>
</reference>
<feature type="non-terminal residue" evidence="2">
    <location>
        <position position="222"/>
    </location>
</feature>
<name>Q16F01_AEDAE</name>
<dbReference type="PaxDb" id="7159-AAEL014952-PA"/>
<dbReference type="VEuPathDB" id="VectorBase:AAEL026752"/>
<sequence>TIWRKLKRNGNFARTKKVLIQRAKKIEPNKLLNHGIINHAHKECISNVSEVPDQIGSSIQCSENLNPQKDEVLDSDSEPESEINDTNPKADMEVLREDLKNWAIKFQIKHTAVNSLLSLLKSHIPDNILPKDARTLVGTPRSSCVTSDPNIGGQYWHYGLPKILKHTLSTYGELPNKLSLNVNIDGLPTFKSSSTSFWPILVNVHELRSTMSPLVVGVFCGA</sequence>
<feature type="compositionally biased region" description="Acidic residues" evidence="1">
    <location>
        <begin position="73"/>
        <end position="83"/>
    </location>
</feature>
<dbReference type="Proteomes" id="UP000682892">
    <property type="component" value="Unassembled WGS sequence"/>
</dbReference>
<accession>Q16F01</accession>
<dbReference type="PhylomeDB" id="Q16F01"/>
<feature type="non-terminal residue" evidence="2">
    <location>
        <position position="1"/>
    </location>
</feature>
<dbReference type="AlphaFoldDB" id="Q16F01"/>
<reference evidence="2" key="3">
    <citation type="submission" date="2012-09" db="EMBL/GenBank/DDBJ databases">
        <authorList>
            <consortium name="VectorBase"/>
        </authorList>
    </citation>
    <scope>NUCLEOTIDE SEQUENCE</scope>
    <source>
        <strain evidence="2">Liverpool</strain>
    </source>
</reference>
<feature type="region of interest" description="Disordered" evidence="1">
    <location>
        <begin position="66"/>
        <end position="89"/>
    </location>
</feature>
<dbReference type="PANTHER" id="PTHR33053">
    <property type="entry name" value="PROTEIN, PUTATIVE-RELATED"/>
    <property type="match status" value="1"/>
</dbReference>
<reference evidence="2" key="2">
    <citation type="journal article" date="2007" name="Science">
        <title>Genome sequence of Aedes aegypti, a major arbovirus vector.</title>
        <authorList>
            <person name="Nene V."/>
            <person name="Wortman J.R."/>
            <person name="Lawson D."/>
            <person name="Haas B."/>
            <person name="Kodira C."/>
            <person name="Tu Z.J."/>
            <person name="Loftus B."/>
            <person name="Xi Z."/>
            <person name="Megy K."/>
            <person name="Grabherr M."/>
            <person name="Ren Q."/>
            <person name="Zdobnov E.M."/>
            <person name="Lobo N.F."/>
            <person name="Campbell K.S."/>
            <person name="Brown S.E."/>
            <person name="Bonaldo M.F."/>
            <person name="Zhu J."/>
            <person name="Sinkins S.P."/>
            <person name="Hogenkamp D.G."/>
            <person name="Amedeo P."/>
            <person name="Arensburger P."/>
            <person name="Atkinson P.W."/>
            <person name="Bidwell S."/>
            <person name="Biedler J."/>
            <person name="Birney E."/>
            <person name="Bruggner R.V."/>
            <person name="Costas J."/>
            <person name="Coy M.R."/>
            <person name="Crabtree J."/>
            <person name="Crawford M."/>
            <person name="Debruyn B."/>
            <person name="Decaprio D."/>
            <person name="Eiglmeier K."/>
            <person name="Eisenstadt E."/>
            <person name="El-Dorry H."/>
            <person name="Gelbart W.M."/>
            <person name="Gomes S.L."/>
            <person name="Hammond M."/>
            <person name="Hannick L.I."/>
            <person name="Hogan J.R."/>
            <person name="Holmes M.H."/>
            <person name="Jaffe D."/>
            <person name="Johnston J.S."/>
            <person name="Kennedy R.C."/>
            <person name="Koo H."/>
            <person name="Kravitz S."/>
            <person name="Kriventseva E.V."/>
            <person name="Kulp D."/>
            <person name="Labutti K."/>
            <person name="Lee E."/>
            <person name="Li S."/>
            <person name="Lovin D.D."/>
            <person name="Mao C."/>
            <person name="Mauceli E."/>
            <person name="Menck C.F."/>
            <person name="Miller J.R."/>
            <person name="Montgomery P."/>
            <person name="Mori A."/>
            <person name="Nascimento A.L."/>
            <person name="Naveira H.F."/>
            <person name="Nusbaum C."/>
            <person name="O'leary S."/>
            <person name="Orvis J."/>
            <person name="Pertea M."/>
            <person name="Quesneville H."/>
            <person name="Reidenbach K.R."/>
            <person name="Rogers Y.H."/>
            <person name="Roth C.W."/>
            <person name="Schneider J.R."/>
            <person name="Schatz M."/>
            <person name="Shumway M."/>
            <person name="Stanke M."/>
            <person name="Stinson E.O."/>
            <person name="Tubio J.M."/>
            <person name="Vanzee J.P."/>
            <person name="Verjovski-Almeida S."/>
            <person name="Werner D."/>
            <person name="White O."/>
            <person name="Wyder S."/>
            <person name="Zeng Q."/>
            <person name="Zhao Q."/>
            <person name="Zhao Y."/>
            <person name="Hill C.A."/>
            <person name="Raikhel A.S."/>
            <person name="Soares M.B."/>
            <person name="Knudson D.L."/>
            <person name="Lee N.H."/>
            <person name="Galagan J."/>
            <person name="Salzberg S.L."/>
            <person name="Paulsen I.T."/>
            <person name="Dimopoulos G."/>
            <person name="Collins F.H."/>
            <person name="Birren B."/>
            <person name="Fraser-Liggett C.M."/>
            <person name="Severson D.W."/>
        </authorList>
    </citation>
    <scope>NUCLEOTIDE SEQUENCE [LARGE SCALE GENOMIC DNA]</scope>
    <source>
        <strain evidence="2">Liverpool</strain>
    </source>
</reference>
<gene>
    <name evidence="2" type="ORF">AaeL_AAEL014952</name>
</gene>
<dbReference type="PANTHER" id="PTHR33053:SF24">
    <property type="entry name" value="TRANSPOSASE DOMAIN-CONTAINING PROTEIN"/>
    <property type="match status" value="1"/>
</dbReference>
<dbReference type="OMA" id="AHKECIS"/>
<evidence type="ECO:0000256" key="1">
    <source>
        <dbReference type="SAM" id="MobiDB-lite"/>
    </source>
</evidence>
<evidence type="ECO:0000313" key="3">
    <source>
        <dbReference type="Proteomes" id="UP000682892"/>
    </source>
</evidence>
<protein>
    <submittedName>
        <fullName evidence="2">AAEL014952-PA</fullName>
    </submittedName>
</protein>
<proteinExistence type="predicted"/>
<organism evidence="2 3">
    <name type="scientific">Aedes aegypti</name>
    <name type="common">Yellowfever mosquito</name>
    <name type="synonym">Culex aegypti</name>
    <dbReference type="NCBI Taxonomy" id="7159"/>
    <lineage>
        <taxon>Eukaryota</taxon>
        <taxon>Metazoa</taxon>
        <taxon>Ecdysozoa</taxon>
        <taxon>Arthropoda</taxon>
        <taxon>Hexapoda</taxon>
        <taxon>Insecta</taxon>
        <taxon>Pterygota</taxon>
        <taxon>Neoptera</taxon>
        <taxon>Endopterygota</taxon>
        <taxon>Diptera</taxon>
        <taxon>Nematocera</taxon>
        <taxon>Culicoidea</taxon>
        <taxon>Culicidae</taxon>
        <taxon>Culicinae</taxon>
        <taxon>Aedini</taxon>
        <taxon>Aedes</taxon>
        <taxon>Stegomyia</taxon>
    </lineage>
</organism>